<dbReference type="Gene3D" id="3.40.50.200">
    <property type="entry name" value="Peptidase S8/S53 domain"/>
    <property type="match status" value="1"/>
</dbReference>
<keyword evidence="3 5" id="KW-0378">Hydrolase</keyword>
<dbReference type="EMBL" id="JAGQDG010000002">
    <property type="protein sequence ID" value="MBQ0935066.1"/>
    <property type="molecule type" value="Genomic_DNA"/>
</dbReference>
<dbReference type="InterPro" id="IPR023828">
    <property type="entry name" value="Peptidase_S8_Ser-AS"/>
</dbReference>
<feature type="active site" description="Charge relay system" evidence="5">
    <location>
        <position position="174"/>
    </location>
</feature>
<dbReference type="Proteomes" id="UP000672097">
    <property type="component" value="Unassembled WGS sequence"/>
</dbReference>
<evidence type="ECO:0000259" key="8">
    <source>
        <dbReference type="Pfam" id="PF22148"/>
    </source>
</evidence>
<evidence type="ECO:0000256" key="6">
    <source>
        <dbReference type="SAM" id="SignalP"/>
    </source>
</evidence>
<dbReference type="PANTHER" id="PTHR43806">
    <property type="entry name" value="PEPTIDASE S8"/>
    <property type="match status" value="1"/>
</dbReference>
<keyword evidence="10" id="KW-1185">Reference proteome</keyword>
<evidence type="ECO:0000313" key="10">
    <source>
        <dbReference type="Proteomes" id="UP000672097"/>
    </source>
</evidence>
<dbReference type="InterPro" id="IPR000209">
    <property type="entry name" value="Peptidase_S8/S53_dom"/>
</dbReference>
<feature type="active site" description="Charge relay system" evidence="5">
    <location>
        <position position="397"/>
    </location>
</feature>
<dbReference type="PROSITE" id="PS00138">
    <property type="entry name" value="SUBTILASE_SER"/>
    <property type="match status" value="1"/>
</dbReference>
<reference evidence="9 10" key="1">
    <citation type="submission" date="2021-04" db="EMBL/GenBank/DDBJ databases">
        <title>The genome sequence of type strain Ideonella paludis KCTC 32238.</title>
        <authorList>
            <person name="Liu Y."/>
        </authorList>
    </citation>
    <scope>NUCLEOTIDE SEQUENCE [LARGE SCALE GENOMIC DNA]</scope>
    <source>
        <strain evidence="9 10">KCTC 32238</strain>
    </source>
</reference>
<evidence type="ECO:0000256" key="4">
    <source>
        <dbReference type="ARBA" id="ARBA00022825"/>
    </source>
</evidence>
<dbReference type="SUPFAM" id="SSF52743">
    <property type="entry name" value="Subtilisin-like"/>
    <property type="match status" value="1"/>
</dbReference>
<dbReference type="PRINTS" id="PR00723">
    <property type="entry name" value="SUBTILISIN"/>
</dbReference>
<dbReference type="InterPro" id="IPR034204">
    <property type="entry name" value="PfSUB1-like_cat_dom"/>
</dbReference>
<comment type="caution">
    <text evidence="9">The sequence shown here is derived from an EMBL/GenBank/DDBJ whole genome shotgun (WGS) entry which is preliminary data.</text>
</comment>
<evidence type="ECO:0000259" key="7">
    <source>
        <dbReference type="Pfam" id="PF00082"/>
    </source>
</evidence>
<evidence type="ECO:0000313" key="9">
    <source>
        <dbReference type="EMBL" id="MBQ0935066.1"/>
    </source>
</evidence>
<sequence>MNRTFSRLTMLAATMAACTFSSLASASPQLVDASLANPAHRYKPSELIVQFKPGMRLESVQQSLRGLGLSSIKTLRSIARGGKAELHLVKLPAHFSVPEAIQWLRAHDAIDFAEPNWIVTTQAAPADPYYTNGSLWGYYGDTSPTQQNQYGSQAGEAFNAGKKCKAGVVVGIIDEGVMNTHPDTKAGIWKNPGEIPNNGIDDDGNGYIDDVTGWDFLHDDKTTFDGTTDDHGTHVSGTIGARTNSQGIVGICPTVKMISAKFLEGSGSTADAILSVDYITDLKIRHDLNLVATNNSWGGGGFSQALKDAIDRAGAADILFVAAAGNSGLNSDVTPNYPSGYTSANIISVASITNTGARSSFSNYGLTTVDIAAPGSSIWSTVPTSTGAGYANYSGTSMATPHVTGAVAYYASRHPGSTAAQIKAAILAAAVPTASMTGKCVTGGRLDVSGF</sequence>
<feature type="chain" id="PRO_5047290809" evidence="6">
    <location>
        <begin position="27"/>
        <end position="451"/>
    </location>
</feature>
<keyword evidence="4 5" id="KW-0720">Serine protease</keyword>
<gene>
    <name evidence="9" type="ORF">KAK11_07000</name>
</gene>
<keyword evidence="2 5" id="KW-0645">Protease</keyword>
<dbReference type="InterPro" id="IPR022398">
    <property type="entry name" value="Peptidase_S8_His-AS"/>
</dbReference>
<feature type="domain" description="Fervidolysin-like N-terminal prodomain" evidence="8">
    <location>
        <begin position="33"/>
        <end position="116"/>
    </location>
</feature>
<dbReference type="RefSeq" id="WP_210807601.1">
    <property type="nucleotide sequence ID" value="NZ_JAGQDG010000002.1"/>
</dbReference>
<feature type="domain" description="Peptidase S8/S53" evidence="7">
    <location>
        <begin position="166"/>
        <end position="430"/>
    </location>
</feature>
<keyword evidence="6" id="KW-0732">Signal</keyword>
<evidence type="ECO:0000256" key="5">
    <source>
        <dbReference type="PROSITE-ProRule" id="PRU01240"/>
    </source>
</evidence>
<dbReference type="InterPro" id="IPR050131">
    <property type="entry name" value="Peptidase_S8_subtilisin-like"/>
</dbReference>
<feature type="signal peptide" evidence="6">
    <location>
        <begin position="1"/>
        <end position="26"/>
    </location>
</feature>
<dbReference type="PROSITE" id="PS51892">
    <property type="entry name" value="SUBTILASE"/>
    <property type="match status" value="1"/>
</dbReference>
<dbReference type="Pfam" id="PF00082">
    <property type="entry name" value="Peptidase_S8"/>
    <property type="match status" value="1"/>
</dbReference>
<dbReference type="InterPro" id="IPR054399">
    <property type="entry name" value="Fervidolysin-like_N_prodom"/>
</dbReference>
<dbReference type="InterPro" id="IPR015500">
    <property type="entry name" value="Peptidase_S8_subtilisin-rel"/>
</dbReference>
<dbReference type="PANTHER" id="PTHR43806:SF11">
    <property type="entry name" value="CEREVISIN-RELATED"/>
    <property type="match status" value="1"/>
</dbReference>
<evidence type="ECO:0000256" key="3">
    <source>
        <dbReference type="ARBA" id="ARBA00022801"/>
    </source>
</evidence>
<dbReference type="PROSITE" id="PS00137">
    <property type="entry name" value="SUBTILASE_HIS"/>
    <property type="match status" value="1"/>
</dbReference>
<evidence type="ECO:0000256" key="1">
    <source>
        <dbReference type="ARBA" id="ARBA00011073"/>
    </source>
</evidence>
<name>A0ABS5DV85_9BURK</name>
<evidence type="ECO:0000256" key="2">
    <source>
        <dbReference type="ARBA" id="ARBA00022670"/>
    </source>
</evidence>
<comment type="similarity">
    <text evidence="1 5">Belongs to the peptidase S8 family.</text>
</comment>
<protein>
    <submittedName>
        <fullName evidence="9">S8 family serine peptidase</fullName>
    </submittedName>
</protein>
<dbReference type="InterPro" id="IPR036852">
    <property type="entry name" value="Peptidase_S8/S53_dom_sf"/>
</dbReference>
<dbReference type="PROSITE" id="PS51257">
    <property type="entry name" value="PROKAR_LIPOPROTEIN"/>
    <property type="match status" value="1"/>
</dbReference>
<proteinExistence type="inferred from homology"/>
<dbReference type="Pfam" id="PF22148">
    <property type="entry name" value="Fervidolysin_NPro-like"/>
    <property type="match status" value="1"/>
</dbReference>
<organism evidence="9 10">
    <name type="scientific">Ideonella paludis</name>
    <dbReference type="NCBI Taxonomy" id="1233411"/>
    <lineage>
        <taxon>Bacteria</taxon>
        <taxon>Pseudomonadati</taxon>
        <taxon>Pseudomonadota</taxon>
        <taxon>Betaproteobacteria</taxon>
        <taxon>Burkholderiales</taxon>
        <taxon>Sphaerotilaceae</taxon>
        <taxon>Ideonella</taxon>
    </lineage>
</organism>
<feature type="active site" description="Charge relay system" evidence="5">
    <location>
        <position position="231"/>
    </location>
</feature>
<dbReference type="CDD" id="cd07473">
    <property type="entry name" value="Peptidases_S8_Subtilisin_like"/>
    <property type="match status" value="1"/>
</dbReference>
<accession>A0ABS5DV85</accession>